<feature type="transmembrane region" description="Helical" evidence="2">
    <location>
        <begin position="146"/>
        <end position="171"/>
    </location>
</feature>
<gene>
    <name evidence="3" type="ORF">GCM10017771_13580</name>
</gene>
<sequence>MAARDDSRRDAEYDGAEYSSAEHDGGEHAGAEYDGMDALMAVLTDEPLPEEALADAEFMAARQSAATDVALLREQLGLIAEAAISGTGEEWAEAADPPGRLTAARPGDAAGTETGPGRGPEPEAAPVPPVRPLPTRPARPRRHRRALSLAFGTLAAAAAATVVVGLGWVVVQSAGGANTTASDSGVAQKDSDLGTDSGGNTDESGSLRTEGYIACARLIVEGTVVSLEPVPGTQQDRVTLDVDRYYKPDRGADEIVFPMDEDVDPRLKVGDHVLIGIPRDTAEPDIWTTDEEDIAHDRAWIKEALADAEGLTCE</sequence>
<keyword evidence="2" id="KW-1133">Transmembrane helix</keyword>
<reference evidence="3" key="1">
    <citation type="journal article" date="2014" name="Int. J. Syst. Evol. Microbiol.">
        <title>Complete genome sequence of Corynebacterium casei LMG S-19264T (=DSM 44701T), isolated from a smear-ripened cheese.</title>
        <authorList>
            <consortium name="US DOE Joint Genome Institute (JGI-PGF)"/>
            <person name="Walter F."/>
            <person name="Albersmeier A."/>
            <person name="Kalinowski J."/>
            <person name="Ruckert C."/>
        </authorList>
    </citation>
    <scope>NUCLEOTIDE SEQUENCE</scope>
    <source>
        <strain evidence="3">CGMCC 4.7403</strain>
    </source>
</reference>
<dbReference type="RefSeq" id="WP_189781454.1">
    <property type="nucleotide sequence ID" value="NZ_BNAT01000003.1"/>
</dbReference>
<feature type="region of interest" description="Disordered" evidence="1">
    <location>
        <begin position="1"/>
        <end position="32"/>
    </location>
</feature>
<feature type="compositionally biased region" description="Basic and acidic residues" evidence="1">
    <location>
        <begin position="20"/>
        <end position="31"/>
    </location>
</feature>
<dbReference type="AlphaFoldDB" id="A0A919GGP8"/>
<accession>A0A919GGP8</accession>
<feature type="region of interest" description="Disordered" evidence="1">
    <location>
        <begin position="177"/>
        <end position="206"/>
    </location>
</feature>
<feature type="compositionally biased region" description="Pro residues" evidence="1">
    <location>
        <begin position="123"/>
        <end position="137"/>
    </location>
</feature>
<feature type="compositionally biased region" description="Basic and acidic residues" evidence="1">
    <location>
        <begin position="1"/>
        <end position="12"/>
    </location>
</feature>
<feature type="region of interest" description="Disordered" evidence="1">
    <location>
        <begin position="89"/>
        <end position="141"/>
    </location>
</feature>
<keyword evidence="2" id="KW-0472">Membrane</keyword>
<organism evidence="3 4">
    <name type="scientific">Streptomyces capitiformicae</name>
    <dbReference type="NCBI Taxonomy" id="2014920"/>
    <lineage>
        <taxon>Bacteria</taxon>
        <taxon>Bacillati</taxon>
        <taxon>Actinomycetota</taxon>
        <taxon>Actinomycetes</taxon>
        <taxon>Kitasatosporales</taxon>
        <taxon>Streptomycetaceae</taxon>
        <taxon>Streptomyces</taxon>
    </lineage>
</organism>
<keyword evidence="4" id="KW-1185">Reference proteome</keyword>
<proteinExistence type="predicted"/>
<evidence type="ECO:0000256" key="1">
    <source>
        <dbReference type="SAM" id="MobiDB-lite"/>
    </source>
</evidence>
<dbReference type="Proteomes" id="UP000603227">
    <property type="component" value="Unassembled WGS sequence"/>
</dbReference>
<dbReference type="EMBL" id="BNAT01000003">
    <property type="protein sequence ID" value="GHH84395.1"/>
    <property type="molecule type" value="Genomic_DNA"/>
</dbReference>
<protein>
    <submittedName>
        <fullName evidence="3">Uncharacterized protein</fullName>
    </submittedName>
</protein>
<keyword evidence="2" id="KW-0812">Transmembrane</keyword>
<evidence type="ECO:0000313" key="3">
    <source>
        <dbReference type="EMBL" id="GHH84395.1"/>
    </source>
</evidence>
<name>A0A919GGP8_9ACTN</name>
<reference evidence="3" key="2">
    <citation type="submission" date="2020-09" db="EMBL/GenBank/DDBJ databases">
        <authorList>
            <person name="Sun Q."/>
            <person name="Zhou Y."/>
        </authorList>
    </citation>
    <scope>NUCLEOTIDE SEQUENCE</scope>
    <source>
        <strain evidence="3">CGMCC 4.7403</strain>
    </source>
</reference>
<evidence type="ECO:0000313" key="4">
    <source>
        <dbReference type="Proteomes" id="UP000603227"/>
    </source>
</evidence>
<evidence type="ECO:0000256" key="2">
    <source>
        <dbReference type="SAM" id="Phobius"/>
    </source>
</evidence>
<comment type="caution">
    <text evidence="3">The sequence shown here is derived from an EMBL/GenBank/DDBJ whole genome shotgun (WGS) entry which is preliminary data.</text>
</comment>